<organism evidence="3 4">
    <name type="scientific">Agaricus bisporus var. burnettii</name>
    <dbReference type="NCBI Taxonomy" id="192524"/>
    <lineage>
        <taxon>Eukaryota</taxon>
        <taxon>Fungi</taxon>
        <taxon>Dikarya</taxon>
        <taxon>Basidiomycota</taxon>
        <taxon>Agaricomycotina</taxon>
        <taxon>Agaricomycetes</taxon>
        <taxon>Agaricomycetidae</taxon>
        <taxon>Agaricales</taxon>
        <taxon>Agaricineae</taxon>
        <taxon>Agaricaceae</taxon>
        <taxon>Agaricus</taxon>
    </lineage>
</organism>
<evidence type="ECO:0000256" key="1">
    <source>
        <dbReference type="SAM" id="MobiDB-lite"/>
    </source>
</evidence>
<dbReference type="AlphaFoldDB" id="A0A8H7C7Q4"/>
<gene>
    <name evidence="3" type="ORF">Agabi119p4_7500</name>
</gene>
<feature type="region of interest" description="Disordered" evidence="1">
    <location>
        <begin position="1"/>
        <end position="68"/>
    </location>
</feature>
<accession>A0A8H7C7Q4</accession>
<feature type="transmembrane region" description="Helical" evidence="2">
    <location>
        <begin position="318"/>
        <end position="340"/>
    </location>
</feature>
<comment type="caution">
    <text evidence="3">The sequence shown here is derived from an EMBL/GenBank/DDBJ whole genome shotgun (WGS) entry which is preliminary data.</text>
</comment>
<name>A0A8H7C7Q4_AGABI</name>
<evidence type="ECO:0000313" key="3">
    <source>
        <dbReference type="EMBL" id="KAF7768257.1"/>
    </source>
</evidence>
<dbReference type="EMBL" id="JABXXO010000010">
    <property type="protein sequence ID" value="KAF7768257.1"/>
    <property type="molecule type" value="Genomic_DNA"/>
</dbReference>
<feature type="transmembrane region" description="Helical" evidence="2">
    <location>
        <begin position="365"/>
        <end position="389"/>
    </location>
</feature>
<keyword evidence="2" id="KW-0812">Transmembrane</keyword>
<reference evidence="3 4" key="1">
    <citation type="journal article" name="Sci. Rep.">
        <title>Telomere-to-telomere assembled and centromere annotated genomes of the two main subspecies of the button mushroom Agaricus bisporus reveal especially polymorphic chromosome ends.</title>
        <authorList>
            <person name="Sonnenberg A.S.M."/>
            <person name="Sedaghat-Telgerd N."/>
            <person name="Lavrijssen B."/>
            <person name="Ohm R.A."/>
            <person name="Hendrickx P.M."/>
            <person name="Scholtmeijer K."/>
            <person name="Baars J.J.P."/>
            <person name="van Peer A."/>
        </authorList>
    </citation>
    <scope>NUCLEOTIDE SEQUENCE [LARGE SCALE GENOMIC DNA]</scope>
    <source>
        <strain evidence="3 4">H119_p4</strain>
    </source>
</reference>
<feature type="transmembrane region" description="Helical" evidence="2">
    <location>
        <begin position="120"/>
        <end position="139"/>
    </location>
</feature>
<feature type="region of interest" description="Disordered" evidence="1">
    <location>
        <begin position="506"/>
        <end position="526"/>
    </location>
</feature>
<dbReference type="Proteomes" id="UP000629468">
    <property type="component" value="Unassembled WGS sequence"/>
</dbReference>
<protein>
    <submittedName>
        <fullName evidence="3">Uncharacterized protein</fullName>
    </submittedName>
</protein>
<keyword evidence="2" id="KW-1133">Transmembrane helix</keyword>
<sequence>MPQPPLSVAIDDDHRRSSATYSDDEPLDSATDSLAPLIVHHDDEEDEDERDHDERPSELDIFTDSDDNDDLDDSLSPLYHINGKLSIPPLSPFTIFVYLLSPYLKLGALLLPYYQLPLKYGLSSILVCALLALVARHLLYLIARYLRKADLEDVFSDTFDVGKGRNSNTENSSYCSISPRMRTSHASAFFVTAGVAAVRYEVRFGSNNGSTRYGAFLPWFIGIPTRHLHHLSVHFHVSTLAVMYRNIWYGLVATSFIFTSSNTLPLYASIKGTIQSLLFHEDSSLPIPASGVLSSASATLIPRGDGGLKQPWYRSFKILSLLSVTTALGLILPLVVFAAFPNEIPASPVVATVGSTEMSTPATRIQIYVVPTLAAFTLLFATPQLLITIPPSPAGSFKWLSTNSRRFSAPGVFLKVFTLLKKSAIGLLVIVLTFTCIILDTSYILRSITAIMSILATYYLSSVLHVLTHTFKSPLSIILPSTYFSSSHSVASTPLNSNRSSTGLLLPPPVPGPSTNSNIEPPSSMTLSLDTNDIPAPATTGFGHPTALARHRHTRSQQVHDDLLQRKERSLQKRQMRRRIIWDMWAWSIFFGGFVVVILWLRMGD</sequence>
<feature type="transmembrane region" description="Helical" evidence="2">
    <location>
        <begin position="424"/>
        <end position="444"/>
    </location>
</feature>
<keyword evidence="2" id="KW-0472">Membrane</keyword>
<proteinExistence type="predicted"/>
<evidence type="ECO:0000313" key="4">
    <source>
        <dbReference type="Proteomes" id="UP000629468"/>
    </source>
</evidence>
<evidence type="ECO:0000256" key="2">
    <source>
        <dbReference type="SAM" id="Phobius"/>
    </source>
</evidence>
<feature type="transmembrane region" description="Helical" evidence="2">
    <location>
        <begin position="580"/>
        <end position="601"/>
    </location>
</feature>